<dbReference type="Proteomes" id="UP000824082">
    <property type="component" value="Unassembled WGS sequence"/>
</dbReference>
<feature type="transmembrane region" description="Helical" evidence="1">
    <location>
        <begin position="132"/>
        <end position="153"/>
    </location>
</feature>
<evidence type="ECO:0000256" key="1">
    <source>
        <dbReference type="SAM" id="Phobius"/>
    </source>
</evidence>
<feature type="transmembrane region" description="Helical" evidence="1">
    <location>
        <begin position="104"/>
        <end position="126"/>
    </location>
</feature>
<organism evidence="2 3">
    <name type="scientific">Candidatus Egerieicola faecale</name>
    <dbReference type="NCBI Taxonomy" id="2840774"/>
    <lineage>
        <taxon>Bacteria</taxon>
        <taxon>Bacillati</taxon>
        <taxon>Bacillota</taxon>
        <taxon>Clostridia</taxon>
        <taxon>Eubacteriales</taxon>
        <taxon>Oscillospiraceae</taxon>
        <taxon>Oscillospiraceae incertae sedis</taxon>
        <taxon>Candidatus Egerieicola</taxon>
    </lineage>
</organism>
<feature type="transmembrane region" description="Helical" evidence="1">
    <location>
        <begin position="53"/>
        <end position="76"/>
    </location>
</feature>
<reference evidence="2" key="2">
    <citation type="journal article" date="2021" name="PeerJ">
        <title>Extensive microbial diversity within the chicken gut microbiome revealed by metagenomics and culture.</title>
        <authorList>
            <person name="Gilroy R."/>
            <person name="Ravi A."/>
            <person name="Getino M."/>
            <person name="Pursley I."/>
            <person name="Horton D.L."/>
            <person name="Alikhan N.F."/>
            <person name="Baker D."/>
            <person name="Gharbi K."/>
            <person name="Hall N."/>
            <person name="Watson M."/>
            <person name="Adriaenssens E.M."/>
            <person name="Foster-Nyarko E."/>
            <person name="Jarju S."/>
            <person name="Secka A."/>
            <person name="Antonio M."/>
            <person name="Oren A."/>
            <person name="Chaudhuri R.R."/>
            <person name="La Ragione R."/>
            <person name="Hildebrand F."/>
            <person name="Pallen M.J."/>
        </authorList>
    </citation>
    <scope>NUCLEOTIDE SEQUENCE</scope>
    <source>
        <strain evidence="2">4509</strain>
    </source>
</reference>
<dbReference type="AlphaFoldDB" id="A0A9D1IP28"/>
<dbReference type="InterPro" id="IPR021354">
    <property type="entry name" value="DUF2975"/>
</dbReference>
<dbReference type="EMBL" id="DVMX01000027">
    <property type="protein sequence ID" value="HIU41225.1"/>
    <property type="molecule type" value="Genomic_DNA"/>
</dbReference>
<feature type="transmembrane region" description="Helical" evidence="1">
    <location>
        <begin position="20"/>
        <end position="41"/>
    </location>
</feature>
<comment type="caution">
    <text evidence="2">The sequence shown here is derived from an EMBL/GenBank/DDBJ whole genome shotgun (WGS) entry which is preliminary data.</text>
</comment>
<keyword evidence="1" id="KW-0472">Membrane</keyword>
<protein>
    <submittedName>
        <fullName evidence="2">DUF2975 domain-containing protein</fullName>
    </submittedName>
</protein>
<keyword evidence="1" id="KW-1133">Transmembrane helix</keyword>
<evidence type="ECO:0000313" key="3">
    <source>
        <dbReference type="Proteomes" id="UP000824082"/>
    </source>
</evidence>
<keyword evidence="1" id="KW-0812">Transmembrane</keyword>
<evidence type="ECO:0000313" key="2">
    <source>
        <dbReference type="EMBL" id="HIU41225.1"/>
    </source>
</evidence>
<dbReference type="Pfam" id="PF11188">
    <property type="entry name" value="DUF2975"/>
    <property type="match status" value="1"/>
</dbReference>
<sequence>MVIIMKIIGTKSLSSAVYHLLWVLLPLGVLALLASSVWVGLELHDLFLEQTVVVFPVLAIVGLAWLSGICCCLLLWQLIGIFRRLREGNCFTPDNVPPLTRSAWCLWGIGVCFLGVCVALFCGAGMQVVFTFFLSLLGAAAFLLLGAGVRVLSELYRRAVEYKLENDLTI</sequence>
<name>A0A9D1IP28_9FIRM</name>
<accession>A0A9D1IP28</accession>
<gene>
    <name evidence="2" type="ORF">IAD19_01575</name>
</gene>
<reference evidence="2" key="1">
    <citation type="submission" date="2020-10" db="EMBL/GenBank/DDBJ databases">
        <authorList>
            <person name="Gilroy R."/>
        </authorList>
    </citation>
    <scope>NUCLEOTIDE SEQUENCE</scope>
    <source>
        <strain evidence="2">4509</strain>
    </source>
</reference>
<proteinExistence type="predicted"/>